<evidence type="ECO:0000256" key="4">
    <source>
        <dbReference type="ARBA" id="ARBA00022759"/>
    </source>
</evidence>
<proteinExistence type="predicted"/>
<keyword evidence="1" id="KW-0808">Transferase</keyword>
<dbReference type="EMBL" id="AVOT02020098">
    <property type="protein sequence ID" value="MBW0508067.1"/>
    <property type="molecule type" value="Genomic_DNA"/>
</dbReference>
<dbReference type="InterPro" id="IPR041373">
    <property type="entry name" value="RT_RNaseH"/>
</dbReference>
<dbReference type="GO" id="GO:0003964">
    <property type="term" value="F:RNA-directed DNA polymerase activity"/>
    <property type="evidence" value="ECO:0007669"/>
    <property type="project" value="UniProtKB-KW"/>
</dbReference>
<keyword evidence="4" id="KW-0255">Endonuclease</keyword>
<feature type="domain" description="Reverse transcriptase RNase H-like" evidence="7">
    <location>
        <begin position="27"/>
        <end position="132"/>
    </location>
</feature>
<evidence type="ECO:0000256" key="6">
    <source>
        <dbReference type="ARBA" id="ARBA00022918"/>
    </source>
</evidence>
<evidence type="ECO:0000313" key="8">
    <source>
        <dbReference type="EMBL" id="MBW0508067.1"/>
    </source>
</evidence>
<evidence type="ECO:0000256" key="5">
    <source>
        <dbReference type="ARBA" id="ARBA00022801"/>
    </source>
</evidence>
<keyword evidence="6" id="KW-0695">RNA-directed DNA polymerase</keyword>
<accession>A0A9Q3DYI5</accession>
<keyword evidence="9" id="KW-1185">Reference proteome</keyword>
<evidence type="ECO:0000256" key="1">
    <source>
        <dbReference type="ARBA" id="ARBA00022679"/>
    </source>
</evidence>
<dbReference type="Proteomes" id="UP000765509">
    <property type="component" value="Unassembled WGS sequence"/>
</dbReference>
<evidence type="ECO:0000256" key="3">
    <source>
        <dbReference type="ARBA" id="ARBA00022722"/>
    </source>
</evidence>
<gene>
    <name evidence="8" type="ORF">O181_047782</name>
</gene>
<reference evidence="8" key="1">
    <citation type="submission" date="2021-03" db="EMBL/GenBank/DDBJ databases">
        <title>Draft genome sequence of rust myrtle Austropuccinia psidii MF-1, a brazilian biotype.</title>
        <authorList>
            <person name="Quecine M.C."/>
            <person name="Pachon D.M.R."/>
            <person name="Bonatelli M.L."/>
            <person name="Correr F.H."/>
            <person name="Franceschini L.M."/>
            <person name="Leite T.F."/>
            <person name="Margarido G.R.A."/>
            <person name="Almeida C.A."/>
            <person name="Ferrarezi J.A."/>
            <person name="Labate C.A."/>
        </authorList>
    </citation>
    <scope>NUCLEOTIDE SEQUENCE</scope>
    <source>
        <strain evidence="8">MF-1</strain>
    </source>
</reference>
<evidence type="ECO:0000259" key="7">
    <source>
        <dbReference type="Pfam" id="PF17917"/>
    </source>
</evidence>
<name>A0A9Q3DYI5_9BASI</name>
<evidence type="ECO:0000256" key="2">
    <source>
        <dbReference type="ARBA" id="ARBA00022695"/>
    </source>
</evidence>
<protein>
    <recommendedName>
        <fullName evidence="7">Reverse transcriptase RNase H-like domain-containing protein</fullName>
    </recommendedName>
</protein>
<keyword evidence="3" id="KW-0540">Nuclease</keyword>
<organism evidence="8 9">
    <name type="scientific">Austropuccinia psidii MF-1</name>
    <dbReference type="NCBI Taxonomy" id="1389203"/>
    <lineage>
        <taxon>Eukaryota</taxon>
        <taxon>Fungi</taxon>
        <taxon>Dikarya</taxon>
        <taxon>Basidiomycota</taxon>
        <taxon>Pucciniomycotina</taxon>
        <taxon>Pucciniomycetes</taxon>
        <taxon>Pucciniales</taxon>
        <taxon>Sphaerophragmiaceae</taxon>
        <taxon>Austropuccinia</taxon>
    </lineage>
</organism>
<keyword evidence="2" id="KW-0548">Nucleotidyltransferase</keyword>
<dbReference type="InterPro" id="IPR050951">
    <property type="entry name" value="Retrovirus_Pol_polyprotein"/>
</dbReference>
<dbReference type="GO" id="GO:0004519">
    <property type="term" value="F:endonuclease activity"/>
    <property type="evidence" value="ECO:0007669"/>
    <property type="project" value="UniProtKB-KW"/>
</dbReference>
<sequence length="184" mass="21039">MKHKSIQAYDKIKYSSTNEQLVLIADWTFPFKLYIDALSEGLGASLHKFQSVNEKPCEVPVCLIQRQIKHTEAGYGETQMQCIFLVWALQKLHHYLYGCVFEVITDFDAIKLLFNMQAPNRHMLGWQIAIQKHTGNMTIVHKAGNIHKDSYGWSSWEFTNAPDNPACILQNAESQIPIEGINIT</sequence>
<evidence type="ECO:0000313" key="9">
    <source>
        <dbReference type="Proteomes" id="UP000765509"/>
    </source>
</evidence>
<comment type="caution">
    <text evidence="8">The sequence shown here is derived from an EMBL/GenBank/DDBJ whole genome shotgun (WGS) entry which is preliminary data.</text>
</comment>
<dbReference type="AlphaFoldDB" id="A0A9Q3DYI5"/>
<dbReference type="PANTHER" id="PTHR37984">
    <property type="entry name" value="PROTEIN CBG26694"/>
    <property type="match status" value="1"/>
</dbReference>
<dbReference type="GO" id="GO:0016787">
    <property type="term" value="F:hydrolase activity"/>
    <property type="evidence" value="ECO:0007669"/>
    <property type="project" value="UniProtKB-KW"/>
</dbReference>
<dbReference type="PANTHER" id="PTHR37984:SF5">
    <property type="entry name" value="PROTEIN NYNRIN-LIKE"/>
    <property type="match status" value="1"/>
</dbReference>
<dbReference type="SUPFAM" id="SSF56672">
    <property type="entry name" value="DNA/RNA polymerases"/>
    <property type="match status" value="1"/>
</dbReference>
<dbReference type="InterPro" id="IPR043502">
    <property type="entry name" value="DNA/RNA_pol_sf"/>
</dbReference>
<keyword evidence="5" id="KW-0378">Hydrolase</keyword>
<dbReference type="Pfam" id="PF17917">
    <property type="entry name" value="RT_RNaseH"/>
    <property type="match status" value="1"/>
</dbReference>